<protein>
    <recommendedName>
        <fullName evidence="5">Flagellar M-ring N-terminal domain-containing protein</fullName>
    </recommendedName>
</protein>
<dbReference type="OrthoDB" id="268872at2"/>
<evidence type="ECO:0000256" key="1">
    <source>
        <dbReference type="ARBA" id="ARBA00004370"/>
    </source>
</evidence>
<dbReference type="Pfam" id="PF01514">
    <property type="entry name" value="YscJ_FliF"/>
    <property type="match status" value="1"/>
</dbReference>
<dbReference type="EMBL" id="PUIB01000022">
    <property type="protein sequence ID" value="PQO29917.1"/>
    <property type="molecule type" value="Genomic_DNA"/>
</dbReference>
<keyword evidence="2 4" id="KW-0472">Membrane</keyword>
<feature type="compositionally biased region" description="Basic and acidic residues" evidence="3">
    <location>
        <begin position="491"/>
        <end position="512"/>
    </location>
</feature>
<evidence type="ECO:0000313" key="7">
    <source>
        <dbReference type="Proteomes" id="UP000239388"/>
    </source>
</evidence>
<keyword evidence="4" id="KW-1133">Transmembrane helix</keyword>
<comment type="caution">
    <text evidence="6">The sequence shown here is derived from an EMBL/GenBank/DDBJ whole genome shotgun (WGS) entry which is preliminary data.</text>
</comment>
<reference evidence="6 7" key="1">
    <citation type="submission" date="2018-02" db="EMBL/GenBank/DDBJ databases">
        <title>Comparative genomes isolates from brazilian mangrove.</title>
        <authorList>
            <person name="Araujo J.E."/>
            <person name="Taketani R.G."/>
            <person name="Silva M.C.P."/>
            <person name="Loureco M.V."/>
            <person name="Andreote F.D."/>
        </authorList>
    </citation>
    <scope>NUCLEOTIDE SEQUENCE [LARGE SCALE GENOMIC DNA]</scope>
    <source>
        <strain evidence="6 7">NAP PRIS-MGV</strain>
    </source>
</reference>
<feature type="domain" description="Flagellar M-ring N-terminal" evidence="5">
    <location>
        <begin position="59"/>
        <end position="216"/>
    </location>
</feature>
<dbReference type="InterPro" id="IPR043427">
    <property type="entry name" value="YscJ/FliF"/>
</dbReference>
<sequence>MDFLNKAFEQVKDLFTSMTPGSRIIAGLLVVAIVTSVAFLFQGEMFEKDVPILSGAPIAPADQTAIIAAFSTEGLDNYEVIGSQVYVPRSRRVDYIAALVKNDAIPPGFHDASDKAIGEASPFESEQHRADRQKVAKEKEMALVLRNMRGIEYASVQYDMEDKGGFPRRKVYTASVVVRPSGSAELDAKTAKSIQNYVAHSIAGLSSEYVSVMDLNSSRTFSGGVDDLESVADDPYAARKKFFENHWTEQIQNALRDIKGSNVTVNVQLDPEMNRIEKGIKYDPRPTPLAQSSQKSSEMRKSLPDGGRPGLNAQQPAAANGQAAITAQPLNEQTSESNREETLAVTNQDYTQMQIASLTPKQVKVTVSIPSQYYADVWHAQHPTPEGQPLPTPDPGELKKIEDETKKSVEENVITLLPEQPKGDDPYPQVFVRTAPHISDTPTPEPAVADTAMAWLATNWQTLVTIGFAVMGMMMLRSMLASKGGAAEEESSFRLEDPAASKGGDAAKKDDQAENNMQGLLKKRFAQSSGPNLKNELAEMVKEDPDTALGILQTWIGSPN</sequence>
<accession>A0A2S8FCP3</accession>
<dbReference type="AlphaFoldDB" id="A0A2S8FCP3"/>
<dbReference type="PANTHER" id="PTHR30046">
    <property type="entry name" value="FLAGELLAR M-RING PROTEIN"/>
    <property type="match status" value="1"/>
</dbReference>
<dbReference type="Gene3D" id="3.30.300.30">
    <property type="match status" value="1"/>
</dbReference>
<feature type="region of interest" description="Disordered" evidence="3">
    <location>
        <begin position="489"/>
        <end position="528"/>
    </location>
</feature>
<keyword evidence="4" id="KW-0812">Transmembrane</keyword>
<name>A0A2S8FCP3_9BACT</name>
<dbReference type="RefSeq" id="WP_105357432.1">
    <property type="nucleotide sequence ID" value="NZ_PUIB01000022.1"/>
</dbReference>
<evidence type="ECO:0000256" key="3">
    <source>
        <dbReference type="SAM" id="MobiDB-lite"/>
    </source>
</evidence>
<evidence type="ECO:0000256" key="2">
    <source>
        <dbReference type="ARBA" id="ARBA00023136"/>
    </source>
</evidence>
<feature type="transmembrane region" description="Helical" evidence="4">
    <location>
        <begin position="21"/>
        <end position="41"/>
    </location>
</feature>
<gene>
    <name evidence="6" type="ORF">C5Y98_21885</name>
</gene>
<evidence type="ECO:0000256" key="4">
    <source>
        <dbReference type="SAM" id="Phobius"/>
    </source>
</evidence>
<evidence type="ECO:0000259" key="5">
    <source>
        <dbReference type="Pfam" id="PF01514"/>
    </source>
</evidence>
<dbReference type="PANTHER" id="PTHR30046:SF0">
    <property type="entry name" value="FLAGELLAR M-RING PROTEIN"/>
    <property type="match status" value="1"/>
</dbReference>
<proteinExistence type="predicted"/>
<evidence type="ECO:0000313" key="6">
    <source>
        <dbReference type="EMBL" id="PQO29917.1"/>
    </source>
</evidence>
<dbReference type="InterPro" id="IPR006182">
    <property type="entry name" value="FliF_N_dom"/>
</dbReference>
<feature type="region of interest" description="Disordered" evidence="3">
    <location>
        <begin position="277"/>
        <end position="323"/>
    </location>
</feature>
<feature type="compositionally biased region" description="Low complexity" evidence="3">
    <location>
        <begin position="313"/>
        <end position="323"/>
    </location>
</feature>
<organism evidence="6 7">
    <name type="scientific">Blastopirellula marina</name>
    <dbReference type="NCBI Taxonomy" id="124"/>
    <lineage>
        <taxon>Bacteria</taxon>
        <taxon>Pseudomonadati</taxon>
        <taxon>Planctomycetota</taxon>
        <taxon>Planctomycetia</taxon>
        <taxon>Pirellulales</taxon>
        <taxon>Pirellulaceae</taxon>
        <taxon>Blastopirellula</taxon>
    </lineage>
</organism>
<dbReference type="InterPro" id="IPR045851">
    <property type="entry name" value="AMP-bd_C_sf"/>
</dbReference>
<dbReference type="Proteomes" id="UP000239388">
    <property type="component" value="Unassembled WGS sequence"/>
</dbReference>
<comment type="subcellular location">
    <subcellularLocation>
        <location evidence="1">Membrane</location>
    </subcellularLocation>
</comment>
<dbReference type="GO" id="GO:0016020">
    <property type="term" value="C:membrane"/>
    <property type="evidence" value="ECO:0007669"/>
    <property type="project" value="UniProtKB-SubCell"/>
</dbReference>